<feature type="domain" description="ORF 12 gene product N-terminal" evidence="3">
    <location>
        <begin position="30"/>
        <end position="113"/>
    </location>
</feature>
<dbReference type="Proteomes" id="UP000498980">
    <property type="component" value="Unassembled WGS sequence"/>
</dbReference>
<evidence type="ECO:0000256" key="1">
    <source>
        <dbReference type="SAM" id="MobiDB-lite"/>
    </source>
</evidence>
<organism evidence="4 6">
    <name type="scientific">Streptomyces fulvorobeus</name>
    <dbReference type="NCBI Taxonomy" id="284028"/>
    <lineage>
        <taxon>Bacteria</taxon>
        <taxon>Bacillati</taxon>
        <taxon>Actinomycetota</taxon>
        <taxon>Actinomycetes</taxon>
        <taxon>Kitasatosporales</taxon>
        <taxon>Streptomycetaceae</taxon>
        <taxon>Streptomyces</taxon>
    </lineage>
</organism>
<keyword evidence="6" id="KW-1185">Reference proteome</keyword>
<dbReference type="SUPFAM" id="SSF56601">
    <property type="entry name" value="beta-lactamase/transpeptidase-like"/>
    <property type="match status" value="1"/>
</dbReference>
<dbReference type="Pfam" id="PF18042">
    <property type="entry name" value="ORF_12_N"/>
    <property type="match status" value="1"/>
</dbReference>
<dbReference type="Pfam" id="PF13354">
    <property type="entry name" value="Beta-lactamase2"/>
    <property type="match status" value="1"/>
</dbReference>
<accession>A0A7J0C5B4</accession>
<feature type="compositionally biased region" description="Polar residues" evidence="1">
    <location>
        <begin position="1"/>
        <end position="12"/>
    </location>
</feature>
<comment type="caution">
    <text evidence="4">The sequence shown here is derived from an EMBL/GenBank/DDBJ whole genome shotgun (WGS) entry which is preliminary data.</text>
</comment>
<evidence type="ECO:0000259" key="2">
    <source>
        <dbReference type="Pfam" id="PF13354"/>
    </source>
</evidence>
<dbReference type="Gene3D" id="1.10.8.620">
    <property type="entry name" value="ORF12 helical bundle domain-like"/>
    <property type="match status" value="1"/>
</dbReference>
<evidence type="ECO:0000259" key="3">
    <source>
        <dbReference type="Pfam" id="PF18042"/>
    </source>
</evidence>
<reference evidence="4 6" key="1">
    <citation type="submission" date="2020-05" db="EMBL/GenBank/DDBJ databases">
        <title>Whole genome shotgun sequence of Streptomyces fulvorobeus NBRC 15897.</title>
        <authorList>
            <person name="Komaki H."/>
            <person name="Tamura T."/>
        </authorList>
    </citation>
    <scope>NUCLEOTIDE SEQUENCE [LARGE SCALE GENOMIC DNA]</scope>
    <source>
        <strain evidence="4 6">NBRC 15897</strain>
    </source>
</reference>
<proteinExistence type="predicted"/>
<dbReference type="Proteomes" id="UP000530403">
    <property type="component" value="Unassembled WGS sequence"/>
</dbReference>
<dbReference type="GO" id="GO:0030655">
    <property type="term" value="P:beta-lactam antibiotic catabolic process"/>
    <property type="evidence" value="ECO:0007669"/>
    <property type="project" value="InterPro"/>
</dbReference>
<dbReference type="Gene3D" id="3.40.710.10">
    <property type="entry name" value="DD-peptidase/beta-lactamase superfamily"/>
    <property type="match status" value="1"/>
</dbReference>
<dbReference type="InterPro" id="IPR040846">
    <property type="entry name" value="ORF_12_N"/>
</dbReference>
<dbReference type="Gene3D" id="3.10.450.280">
    <property type="match status" value="1"/>
</dbReference>
<dbReference type="EMBL" id="JACCCF010000001">
    <property type="protein sequence ID" value="NYE41355.1"/>
    <property type="molecule type" value="Genomic_DNA"/>
</dbReference>
<gene>
    <name evidence="5" type="ORF">HEB29_002366</name>
    <name evidence="4" type="ORF">Sfulv_25130</name>
</gene>
<feature type="domain" description="Beta-lactamase class A catalytic" evidence="2">
    <location>
        <begin position="163"/>
        <end position="307"/>
    </location>
</feature>
<feature type="region of interest" description="Disordered" evidence="1">
    <location>
        <begin position="1"/>
        <end position="22"/>
    </location>
</feature>
<dbReference type="InterPro" id="IPR045155">
    <property type="entry name" value="Beta-lactam_cat"/>
</dbReference>
<evidence type="ECO:0000313" key="6">
    <source>
        <dbReference type="Proteomes" id="UP000498980"/>
    </source>
</evidence>
<dbReference type="InterPro" id="IPR012338">
    <property type="entry name" value="Beta-lactam/transpept-like"/>
</dbReference>
<dbReference type="PANTHER" id="PTHR35333:SF5">
    <property type="entry name" value="CONSERVED LIPOPROTEIN LPQF-RELATED"/>
    <property type="match status" value="1"/>
</dbReference>
<reference evidence="5 7" key="2">
    <citation type="submission" date="2020-07" db="EMBL/GenBank/DDBJ databases">
        <title>Sequencing the genomes of 1000 actinobacteria strains.</title>
        <authorList>
            <person name="Klenk H.-P."/>
        </authorList>
    </citation>
    <scope>NUCLEOTIDE SEQUENCE [LARGE SCALE GENOMIC DNA]</scope>
    <source>
        <strain evidence="5 7">DSM 41455</strain>
    </source>
</reference>
<dbReference type="AlphaFoldDB" id="A0A7J0C5B4"/>
<sequence>MTEVPGTTTSVRTAAERELAEDDSALAGPCRWAMELLTAPELPSEAEMAPSLVPGFLDKYPRGFTATLEEWRALGPFSVTTYQPVAHKGWLVLTDPSGRDFSLTVIIDSTGLVRILHLQPDIFVPEIREWADLDEALRIEGVTSSVLAVRIEEGRHLVLHEKDAHRALPTGSAYKLYLMRALIHAIDNGELDWDDEVVTRPDLRSLPTGDMQELPDGTRVPVRETAHKMIAMSDNTAADLLADKVGREAVERAVVASGHHDPSLLRPFLSSREVFEIGWGANGLRRLWAEGDETVRRELLRRVAAPLTVRGSDLGETVHQIGLDWHMSAYDVFRVLEALVQDGARDATGTVDAILTAYPGILVDRQKWAKAVFKGGSCPGVMMFCWLLEDHSGTPHVLVLQQAADEQKLIGDGQLLRRLGAKVIESGLLEGEKEPTQ</sequence>
<evidence type="ECO:0000313" key="5">
    <source>
        <dbReference type="EMBL" id="NYE41355.1"/>
    </source>
</evidence>
<dbReference type="GO" id="GO:0046677">
    <property type="term" value="P:response to antibiotic"/>
    <property type="evidence" value="ECO:0007669"/>
    <property type="project" value="InterPro"/>
</dbReference>
<dbReference type="InterPro" id="IPR000871">
    <property type="entry name" value="Beta-lactam_class-A"/>
</dbReference>
<dbReference type="GO" id="GO:0008800">
    <property type="term" value="F:beta-lactamase activity"/>
    <property type="evidence" value="ECO:0007669"/>
    <property type="project" value="InterPro"/>
</dbReference>
<dbReference type="EMBL" id="BLWC01000001">
    <property type="protein sequence ID" value="GFM97702.1"/>
    <property type="molecule type" value="Genomic_DNA"/>
</dbReference>
<dbReference type="PANTHER" id="PTHR35333">
    <property type="entry name" value="BETA-LACTAMASE"/>
    <property type="match status" value="1"/>
</dbReference>
<evidence type="ECO:0008006" key="8">
    <source>
        <dbReference type="Google" id="ProtNLM"/>
    </source>
</evidence>
<evidence type="ECO:0000313" key="7">
    <source>
        <dbReference type="Proteomes" id="UP000530403"/>
    </source>
</evidence>
<protein>
    <recommendedName>
        <fullName evidence="8">Serine hydrolase</fullName>
    </recommendedName>
</protein>
<name>A0A7J0C5B4_9ACTN</name>
<evidence type="ECO:0000313" key="4">
    <source>
        <dbReference type="EMBL" id="GFM97702.1"/>
    </source>
</evidence>
<dbReference type="RefSeq" id="WP_173313675.1">
    <property type="nucleotide sequence ID" value="NZ_BAAAUE010000001.1"/>
</dbReference>